<dbReference type="GO" id="GO:0003729">
    <property type="term" value="F:mRNA binding"/>
    <property type="evidence" value="ECO:0007669"/>
    <property type="project" value="TreeGrafter"/>
</dbReference>
<dbReference type="Gene3D" id="1.10.150.310">
    <property type="entry name" value="Tex RuvX-like domain-like"/>
    <property type="match status" value="1"/>
</dbReference>
<dbReference type="InterPro" id="IPR041692">
    <property type="entry name" value="HHH_9"/>
</dbReference>
<dbReference type="Gene3D" id="1.10.3500.10">
    <property type="entry name" value="Tex N-terminal region-like"/>
    <property type="match status" value="1"/>
</dbReference>
<dbReference type="PANTHER" id="PTHR10724">
    <property type="entry name" value="30S RIBOSOMAL PROTEIN S1"/>
    <property type="match status" value="1"/>
</dbReference>
<dbReference type="SMART" id="SM00316">
    <property type="entry name" value="S1"/>
    <property type="match status" value="1"/>
</dbReference>
<dbReference type="InterPro" id="IPR018974">
    <property type="entry name" value="Tex-like_N"/>
</dbReference>
<dbReference type="CDD" id="cd05685">
    <property type="entry name" value="S1_Tex"/>
    <property type="match status" value="1"/>
</dbReference>
<dbReference type="OrthoDB" id="9804714at2"/>
<evidence type="ECO:0000313" key="3">
    <source>
        <dbReference type="Proteomes" id="UP000094296"/>
    </source>
</evidence>
<name>A0A1E5FZ84_9FIRM</name>
<dbReference type="InterPro" id="IPR023323">
    <property type="entry name" value="Tex-like_dom_sf"/>
</dbReference>
<dbReference type="SUPFAM" id="SSF47781">
    <property type="entry name" value="RuvA domain 2-like"/>
    <property type="match status" value="2"/>
</dbReference>
<feature type="domain" description="S1 motif" evidence="1">
    <location>
        <begin position="661"/>
        <end position="730"/>
    </location>
</feature>
<dbReference type="FunFam" id="1.10.150.310:FF:000001">
    <property type="entry name" value="RNA-binding transcriptional accessory protein"/>
    <property type="match status" value="1"/>
</dbReference>
<dbReference type="STRING" id="766136.BHF68_10845"/>
<reference evidence="2 3" key="1">
    <citation type="submission" date="2016-09" db="EMBL/GenBank/DDBJ databases">
        <title>Draft genome sequence for the type strain of Desulfuribacillus alkaliarsenatis AHT28, an obligately anaerobic, sulfidogenic bacterium isolated from Russian soda lake sediments.</title>
        <authorList>
            <person name="Abin C.A."/>
            <person name="Hollibaugh J.T."/>
        </authorList>
    </citation>
    <scope>NUCLEOTIDE SEQUENCE [LARGE SCALE GENOMIC DNA]</scope>
    <source>
        <strain evidence="2 3">AHT28</strain>
    </source>
</reference>
<dbReference type="Pfam" id="PF17674">
    <property type="entry name" value="HHH_9"/>
    <property type="match status" value="1"/>
</dbReference>
<dbReference type="PANTHER" id="PTHR10724:SF10">
    <property type="entry name" value="S1 RNA-BINDING DOMAIN-CONTAINING PROTEIN 1"/>
    <property type="match status" value="1"/>
</dbReference>
<dbReference type="FunFam" id="1.10.10.650:FF:000001">
    <property type="entry name" value="S1 RNA-binding domain 1"/>
    <property type="match status" value="1"/>
</dbReference>
<gene>
    <name evidence="2" type="ORF">BHF68_10845</name>
</gene>
<accession>A0A1E5FZ84</accession>
<dbReference type="InterPro" id="IPR010994">
    <property type="entry name" value="RuvA_2-like"/>
</dbReference>
<dbReference type="Pfam" id="PF16921">
    <property type="entry name" value="Tex_YqgF"/>
    <property type="match status" value="1"/>
</dbReference>
<evidence type="ECO:0000259" key="1">
    <source>
        <dbReference type="PROSITE" id="PS50126"/>
    </source>
</evidence>
<dbReference type="SUPFAM" id="SSF158832">
    <property type="entry name" value="Tex N-terminal region-like"/>
    <property type="match status" value="1"/>
</dbReference>
<dbReference type="GO" id="GO:0006412">
    <property type="term" value="P:translation"/>
    <property type="evidence" value="ECO:0007669"/>
    <property type="project" value="TreeGrafter"/>
</dbReference>
<dbReference type="InterPro" id="IPR006641">
    <property type="entry name" value="YqgF/RNaseH-like_dom"/>
</dbReference>
<comment type="caution">
    <text evidence="2">The sequence shown here is derived from an EMBL/GenBank/DDBJ whole genome shotgun (WGS) entry which is preliminary data.</text>
</comment>
<dbReference type="GO" id="GO:0005737">
    <property type="term" value="C:cytoplasm"/>
    <property type="evidence" value="ECO:0007669"/>
    <property type="project" value="UniProtKB-ARBA"/>
</dbReference>
<dbReference type="InterPro" id="IPR012337">
    <property type="entry name" value="RNaseH-like_sf"/>
</dbReference>
<dbReference type="GO" id="GO:0003735">
    <property type="term" value="F:structural constituent of ribosome"/>
    <property type="evidence" value="ECO:0007669"/>
    <property type="project" value="TreeGrafter"/>
</dbReference>
<dbReference type="InterPro" id="IPR012340">
    <property type="entry name" value="NA-bd_OB-fold"/>
</dbReference>
<dbReference type="Pfam" id="PF12836">
    <property type="entry name" value="HHH_3"/>
    <property type="match status" value="1"/>
</dbReference>
<evidence type="ECO:0000313" key="2">
    <source>
        <dbReference type="EMBL" id="OEF95883.1"/>
    </source>
</evidence>
<dbReference type="Gene3D" id="3.30.420.140">
    <property type="entry name" value="YqgF/RNase H-like domain"/>
    <property type="match status" value="1"/>
</dbReference>
<dbReference type="EMBL" id="MIJE01000034">
    <property type="protein sequence ID" value="OEF95883.1"/>
    <property type="molecule type" value="Genomic_DNA"/>
</dbReference>
<dbReference type="RefSeq" id="WP_069644155.1">
    <property type="nucleotide sequence ID" value="NZ_MIJE01000034.1"/>
</dbReference>
<organism evidence="2 3">
    <name type="scientific">Desulfuribacillus alkaliarsenatis</name>
    <dbReference type="NCBI Taxonomy" id="766136"/>
    <lineage>
        <taxon>Bacteria</taxon>
        <taxon>Bacillati</taxon>
        <taxon>Bacillota</taxon>
        <taxon>Desulfuribacillia</taxon>
        <taxon>Desulfuribacillales</taxon>
        <taxon>Desulfuribacillaceae</taxon>
        <taxon>Desulfuribacillus</taxon>
    </lineage>
</organism>
<protein>
    <submittedName>
        <fullName evidence="2">RNA-binding transcriptional accessory protein</fullName>
    </submittedName>
</protein>
<dbReference type="InterPro" id="IPR023319">
    <property type="entry name" value="Tex-like_HTH_dom_sf"/>
</dbReference>
<keyword evidence="3" id="KW-1185">Reference proteome</keyword>
<proteinExistence type="predicted"/>
<dbReference type="InterPro" id="IPR032639">
    <property type="entry name" value="Tex_YqgF"/>
</dbReference>
<dbReference type="GO" id="GO:0006139">
    <property type="term" value="P:nucleobase-containing compound metabolic process"/>
    <property type="evidence" value="ECO:0007669"/>
    <property type="project" value="InterPro"/>
</dbReference>
<dbReference type="AlphaFoldDB" id="A0A1E5FZ84"/>
<dbReference type="Proteomes" id="UP000094296">
    <property type="component" value="Unassembled WGS sequence"/>
</dbReference>
<dbReference type="SUPFAM" id="SSF50249">
    <property type="entry name" value="Nucleic acid-binding proteins"/>
    <property type="match status" value="1"/>
</dbReference>
<dbReference type="Pfam" id="PF22706">
    <property type="entry name" value="Tex_central_region"/>
    <property type="match status" value="1"/>
</dbReference>
<dbReference type="SMART" id="SM00732">
    <property type="entry name" value="YqgFc"/>
    <property type="match status" value="1"/>
</dbReference>
<dbReference type="InterPro" id="IPR003029">
    <property type="entry name" value="S1_domain"/>
</dbReference>
<dbReference type="Gene3D" id="2.40.50.140">
    <property type="entry name" value="Nucleic acid-binding proteins"/>
    <property type="match status" value="1"/>
</dbReference>
<dbReference type="InterPro" id="IPR055179">
    <property type="entry name" value="Tex-like_central_region"/>
</dbReference>
<dbReference type="InterPro" id="IPR044146">
    <property type="entry name" value="S1_Tex"/>
</dbReference>
<dbReference type="Pfam" id="PF09371">
    <property type="entry name" value="Tex_N"/>
    <property type="match status" value="1"/>
</dbReference>
<dbReference type="InterPro" id="IPR037027">
    <property type="entry name" value="YqgF/RNaseH-like_dom_sf"/>
</dbReference>
<sequence length="730" mass="82574">MADFNKILAKELGLKQEYIDKAIALLDEGNTIPFISRYRKELTGSMDEEVLRNLSERLEYLRSLDKRKQEVIASIEEQGKLTDELKLAIEKAEKLQVVEDIYMPYRPKRKTRASVAKEKGLEPLAAWINNQPTTGDLNAEAEKFINSELGVETIEEAIQGALDIVAEQIAETAEIRQLVRKYFQEHATMKTVAAADDASDVYQMYFDFEEGIKRLPPHRVLAMNRGEREKALKVTVQVDQERILERIHKAWNLKHGSVVYDALIMTIQDSYKRLLEPSIEREVRKEKTEQAEEKAIEVFKANLKSLLLIAPVKDKVVMGVDPAYRTGCKLAIVDPTGKLLKIDVTYPVPLSKNSDKDKVNIQRAKEVFYSYIKEFNVDIIAVGNGTASRETEQFVADLIREGKEKQIIDKEIMYIIVDEAGASVYSASPIAKKEFPQLDVSERSAASIARRLQDPLAELVKIDPKSIGIGQYQHDVSQKRLTESLQFVVETVVNNVGVDINSASPSLLKYISGINETVASNIVSYRDEIGKFNNRKQIKKVPRLGGKTYEQAVGFLRIRDGEEPLDNTPIHPESYDVAKKLLQHYGYKKEVLNGNKQDKQEFDQNLRELKINEVANMLEVGVPTLQDIVEALLKPGRDPRDELQKPMLKSDVTSLEDLEVGTELQGTIRNVVDFGAFVDIGLKNDGLVHISQISQQYVKHPLEVVQVGQIVKVKVIDIDHKRQRVGLSMK</sequence>
<dbReference type="FunFam" id="2.40.50.140:FF:000051">
    <property type="entry name" value="RNA-binding transcriptional accessory protein"/>
    <property type="match status" value="1"/>
</dbReference>
<dbReference type="Gene3D" id="1.10.10.650">
    <property type="entry name" value="RuvA domain 2-like"/>
    <property type="match status" value="1"/>
</dbReference>
<dbReference type="Pfam" id="PF00575">
    <property type="entry name" value="S1"/>
    <property type="match status" value="1"/>
</dbReference>
<dbReference type="SUPFAM" id="SSF53098">
    <property type="entry name" value="Ribonuclease H-like"/>
    <property type="match status" value="1"/>
</dbReference>
<dbReference type="PROSITE" id="PS50126">
    <property type="entry name" value="S1"/>
    <property type="match status" value="1"/>
</dbReference>
<dbReference type="FunFam" id="3.30.420.140:FF:000001">
    <property type="entry name" value="RNA-binding transcriptional accessory protein"/>
    <property type="match status" value="1"/>
</dbReference>
<dbReference type="InterPro" id="IPR050437">
    <property type="entry name" value="Ribos_protein_bS1-like"/>
</dbReference>